<keyword evidence="2" id="KW-1185">Reference proteome</keyword>
<sequence>MILSRTEKISLLKSKGIEPEIEKTVNKENKYDKITRLRKFFKGGGTLNPTFVG</sequence>
<dbReference type="EMBL" id="LT859958">
    <property type="protein sequence ID" value="SMX53781.1"/>
    <property type="molecule type" value="Genomic_DNA"/>
</dbReference>
<accession>A0A1Y6K295</accession>
<reference evidence="2" key="1">
    <citation type="submission" date="2017-05" db="EMBL/GenBank/DDBJ databases">
        <authorList>
            <person name="Kirkegaard R."/>
            <person name="Mcilroy J S."/>
        </authorList>
    </citation>
    <scope>NUCLEOTIDE SEQUENCE [LARGE SCALE GENOMIC DNA]</scope>
</reference>
<evidence type="ECO:0000313" key="1">
    <source>
        <dbReference type="EMBL" id="SMX53781.1"/>
    </source>
</evidence>
<dbReference type="AlphaFoldDB" id="A0A1Y6K295"/>
<organism evidence="1 2">
    <name type="scientific">Candidatus Brevifilum fermentans</name>
    <dbReference type="NCBI Taxonomy" id="1986204"/>
    <lineage>
        <taxon>Bacteria</taxon>
        <taxon>Bacillati</taxon>
        <taxon>Chloroflexota</taxon>
        <taxon>Anaerolineae</taxon>
        <taxon>Anaerolineales</taxon>
        <taxon>Anaerolineaceae</taxon>
        <taxon>Candidatus Brevifilum</taxon>
    </lineage>
</organism>
<proteinExistence type="predicted"/>
<dbReference type="Proteomes" id="UP000195514">
    <property type="component" value="Chromosome I"/>
</dbReference>
<dbReference type="KEGG" id="abat:CFX1CAM_0716"/>
<name>A0A1Y6K295_9CHLR</name>
<evidence type="ECO:0000313" key="2">
    <source>
        <dbReference type="Proteomes" id="UP000195514"/>
    </source>
</evidence>
<gene>
    <name evidence="1" type="ORF">CFX1CAM_0716</name>
</gene>
<protein>
    <submittedName>
        <fullName evidence="1">Uncharacterized protein</fullName>
    </submittedName>
</protein>